<comment type="cofactor">
    <cofactor evidence="1">
        <name>[4Fe-4S] cluster</name>
        <dbReference type="ChEBI" id="CHEBI:49883"/>
    </cofactor>
</comment>
<keyword evidence="4" id="KW-0949">S-adenosyl-L-methionine</keyword>
<organism evidence="10 11">
    <name type="scientific">Dehalogenimonas formicexedens</name>
    <dbReference type="NCBI Taxonomy" id="1839801"/>
    <lineage>
        <taxon>Bacteria</taxon>
        <taxon>Bacillati</taxon>
        <taxon>Chloroflexota</taxon>
        <taxon>Dehalococcoidia</taxon>
        <taxon>Dehalococcoidales</taxon>
        <taxon>Dehalococcoidaceae</taxon>
        <taxon>Dehalogenimonas</taxon>
    </lineage>
</organism>
<dbReference type="InterPro" id="IPR034466">
    <property type="entry name" value="Methyltransferase_Class_B"/>
</dbReference>
<protein>
    <submittedName>
        <fullName evidence="10">Radical SAM superfamily enzyme YgiQ, UPF0313 family</fullName>
    </submittedName>
</protein>
<name>A0A1P8F6C1_9CHLR</name>
<dbReference type="CDD" id="cd01335">
    <property type="entry name" value="Radical_SAM"/>
    <property type="match status" value="1"/>
</dbReference>
<keyword evidence="11" id="KW-1185">Reference proteome</keyword>
<dbReference type="GO" id="GO:0003824">
    <property type="term" value="F:catalytic activity"/>
    <property type="evidence" value="ECO:0007669"/>
    <property type="project" value="InterPro"/>
</dbReference>
<dbReference type="GO" id="GO:0046872">
    <property type="term" value="F:metal ion binding"/>
    <property type="evidence" value="ECO:0007669"/>
    <property type="project" value="UniProtKB-KW"/>
</dbReference>
<dbReference type="InterPro" id="IPR007197">
    <property type="entry name" value="rSAM"/>
</dbReference>
<evidence type="ECO:0000313" key="11">
    <source>
        <dbReference type="Proteomes" id="UP000185934"/>
    </source>
</evidence>
<keyword evidence="6" id="KW-0408">Iron</keyword>
<dbReference type="GO" id="GO:0051539">
    <property type="term" value="F:4 iron, 4 sulfur cluster binding"/>
    <property type="evidence" value="ECO:0007669"/>
    <property type="project" value="UniProtKB-KW"/>
</dbReference>
<evidence type="ECO:0000256" key="2">
    <source>
        <dbReference type="ARBA" id="ARBA00022603"/>
    </source>
</evidence>
<dbReference type="GO" id="GO:0031419">
    <property type="term" value="F:cobalamin binding"/>
    <property type="evidence" value="ECO:0007669"/>
    <property type="project" value="InterPro"/>
</dbReference>
<dbReference type="Proteomes" id="UP000185934">
    <property type="component" value="Chromosome"/>
</dbReference>
<dbReference type="PROSITE" id="PS51918">
    <property type="entry name" value="RADICAL_SAM"/>
    <property type="match status" value="1"/>
</dbReference>
<evidence type="ECO:0000313" key="10">
    <source>
        <dbReference type="EMBL" id="APV44013.1"/>
    </source>
</evidence>
<keyword evidence="3" id="KW-0808">Transferase</keyword>
<evidence type="ECO:0000256" key="5">
    <source>
        <dbReference type="ARBA" id="ARBA00022723"/>
    </source>
</evidence>
<dbReference type="OrthoDB" id="9801659at2"/>
<dbReference type="GO" id="GO:0005829">
    <property type="term" value="C:cytosol"/>
    <property type="evidence" value="ECO:0007669"/>
    <property type="project" value="TreeGrafter"/>
</dbReference>
<reference evidence="11" key="1">
    <citation type="submission" date="2016-11" db="EMBL/GenBank/DDBJ databases">
        <title>Dehalogenimonas formicexedens sp. nov., a chlorinated alkane respiring bacterium isolated from contaminated groundwater.</title>
        <authorList>
            <person name="Key T.A."/>
            <person name="Bowman K.S."/>
            <person name="Lee I."/>
            <person name="Chun J."/>
            <person name="Albuquerque L."/>
            <person name="da Costa M.S."/>
            <person name="Rainey F.A."/>
            <person name="Moe W.M."/>
        </authorList>
    </citation>
    <scope>NUCLEOTIDE SEQUENCE [LARGE SCALE GENOMIC DNA]</scope>
    <source>
        <strain evidence="11">NSZ-14</strain>
    </source>
</reference>
<dbReference type="SFLD" id="SFLDS00029">
    <property type="entry name" value="Radical_SAM"/>
    <property type="match status" value="1"/>
</dbReference>
<evidence type="ECO:0000256" key="6">
    <source>
        <dbReference type="ARBA" id="ARBA00023004"/>
    </source>
</evidence>
<evidence type="ECO:0000259" key="8">
    <source>
        <dbReference type="PROSITE" id="PS51332"/>
    </source>
</evidence>
<feature type="domain" description="Radical SAM core" evidence="9">
    <location>
        <begin position="169"/>
        <end position="384"/>
    </location>
</feature>
<dbReference type="Pfam" id="PF04055">
    <property type="entry name" value="Radical_SAM"/>
    <property type="match status" value="1"/>
</dbReference>
<evidence type="ECO:0000256" key="1">
    <source>
        <dbReference type="ARBA" id="ARBA00001966"/>
    </source>
</evidence>
<evidence type="ECO:0000256" key="3">
    <source>
        <dbReference type="ARBA" id="ARBA00022679"/>
    </source>
</evidence>
<evidence type="ECO:0000256" key="4">
    <source>
        <dbReference type="ARBA" id="ARBA00022691"/>
    </source>
</evidence>
<dbReference type="InterPro" id="IPR051198">
    <property type="entry name" value="BchE-like"/>
</dbReference>
<dbReference type="CDD" id="cd02068">
    <property type="entry name" value="radical_SAM_B12_BD"/>
    <property type="match status" value="1"/>
</dbReference>
<dbReference type="Pfam" id="PF02310">
    <property type="entry name" value="B12-binding"/>
    <property type="match status" value="1"/>
</dbReference>
<proteinExistence type="predicted"/>
<dbReference type="RefSeq" id="WP_145925524.1">
    <property type="nucleotide sequence ID" value="NZ_CP018258.1"/>
</dbReference>
<dbReference type="AlphaFoldDB" id="A0A1P8F6C1"/>
<dbReference type="SMART" id="SM00729">
    <property type="entry name" value="Elp3"/>
    <property type="match status" value="1"/>
</dbReference>
<keyword evidence="5" id="KW-0479">Metal-binding</keyword>
<keyword evidence="7" id="KW-0411">Iron-sulfur</keyword>
<dbReference type="PANTHER" id="PTHR43409">
    <property type="entry name" value="ANAEROBIC MAGNESIUM-PROTOPORPHYRIN IX MONOMETHYL ESTER CYCLASE-RELATED"/>
    <property type="match status" value="1"/>
</dbReference>
<dbReference type="SFLD" id="SFLDG01082">
    <property type="entry name" value="B12-binding_domain_containing"/>
    <property type="match status" value="1"/>
</dbReference>
<accession>A0A1P8F6C1</accession>
<dbReference type="PROSITE" id="PS51332">
    <property type="entry name" value="B12_BINDING"/>
    <property type="match status" value="1"/>
</dbReference>
<dbReference type="Gene3D" id="3.40.50.280">
    <property type="entry name" value="Cobalamin-binding domain"/>
    <property type="match status" value="1"/>
</dbReference>
<sequence>MRILLSIPLRDGMYTKFPDEVLSIAAVLEKNGHRVMVHDANLGDRSAESFEDFNPDIVGFSVATGCVADSIKKAIEFKTKFPGIKTVWGFRHPSALPEQTLAEDYVDYVVIGAGEYTLVELLEYLEHAKGSLSEIKGLAWKKGKDIIVNEPRAFLKNLDELPDPAWHLIVPKKYWDVSIITSRGCPFSCTFCADATFYKGNVSDLSAERIASQSERLHKEYGINYIMYTGDNFGINKERLHQFCRIMIQKKLKLKWNCQISGYVTEEDARLMAKAGCTAVILGTESGSQKILDLLTKGNVQEFEKTFWNLVKHKIIPTLFIQYGFPTETAEDFKETLEFIKRLNNPPFLFMKFVPYPNTILFDRCANERLITVPEKLADWSGFQLHYATRGNVSKVPQEMMDEALASFRSTFASRRFSFMLRHHPGYFLTAFKEPRQFFGSLTYLIKNYLNAIFDTANGNESWVAKIQRVFGRTPKRGSRQADSK</sequence>
<dbReference type="STRING" id="1839801.Dform_00658"/>
<dbReference type="InterPro" id="IPR023404">
    <property type="entry name" value="rSAM_horseshoe"/>
</dbReference>
<dbReference type="SUPFAM" id="SSF102114">
    <property type="entry name" value="Radical SAM enzymes"/>
    <property type="match status" value="1"/>
</dbReference>
<evidence type="ECO:0000259" key="9">
    <source>
        <dbReference type="PROSITE" id="PS51918"/>
    </source>
</evidence>
<feature type="domain" description="B12-binding" evidence="8">
    <location>
        <begin position="1"/>
        <end position="132"/>
    </location>
</feature>
<dbReference type="InterPro" id="IPR006158">
    <property type="entry name" value="Cobalamin-bd"/>
</dbReference>
<evidence type="ECO:0000256" key="7">
    <source>
        <dbReference type="ARBA" id="ARBA00023014"/>
    </source>
</evidence>
<keyword evidence="2" id="KW-0489">Methyltransferase</keyword>
<dbReference type="KEGG" id="dfo:Dform_00658"/>
<dbReference type="EMBL" id="CP018258">
    <property type="protein sequence ID" value="APV44013.1"/>
    <property type="molecule type" value="Genomic_DNA"/>
</dbReference>
<dbReference type="InterPro" id="IPR006638">
    <property type="entry name" value="Elp3/MiaA/NifB-like_rSAM"/>
</dbReference>
<dbReference type="Gene3D" id="3.80.30.20">
    <property type="entry name" value="tm_1862 like domain"/>
    <property type="match status" value="1"/>
</dbReference>
<dbReference type="SFLD" id="SFLDG01123">
    <property type="entry name" value="methyltransferase_(Class_B)"/>
    <property type="match status" value="1"/>
</dbReference>
<dbReference type="InterPro" id="IPR058240">
    <property type="entry name" value="rSAM_sf"/>
</dbReference>
<dbReference type="PANTHER" id="PTHR43409:SF7">
    <property type="entry name" value="BLL1977 PROTEIN"/>
    <property type="match status" value="1"/>
</dbReference>
<gene>
    <name evidence="10" type="ORF">Dform_00658</name>
</gene>